<reference evidence="1" key="2">
    <citation type="journal article" date="2020" name="Microorganisms">
        <title>Osmotic Adaptation and Compatible Solute Biosynthesis of Phototrophic Bacteria as Revealed from Genome Analyses.</title>
        <authorList>
            <person name="Imhoff J.F."/>
            <person name="Rahn T."/>
            <person name="Kunzel S."/>
            <person name="Keller A."/>
            <person name="Neulinger S.C."/>
        </authorList>
    </citation>
    <scope>NUCLEOTIDE SEQUENCE</scope>
    <source>
        <strain evidence="1">IM 151</strain>
    </source>
</reference>
<organism evidence="1 2">
    <name type="scientific">Rubrivivax gelatinosus</name>
    <name type="common">Rhodocyclus gelatinosus</name>
    <name type="synonym">Rhodopseudomonas gelatinosa</name>
    <dbReference type="NCBI Taxonomy" id="28068"/>
    <lineage>
        <taxon>Bacteria</taxon>
        <taxon>Pseudomonadati</taxon>
        <taxon>Pseudomonadota</taxon>
        <taxon>Betaproteobacteria</taxon>
        <taxon>Burkholderiales</taxon>
        <taxon>Sphaerotilaceae</taxon>
        <taxon>Rubrivivax</taxon>
    </lineage>
</organism>
<protein>
    <recommendedName>
        <fullName evidence="3">Fe-only nitrogenase accessory protein AnfO</fullName>
    </recommendedName>
</protein>
<gene>
    <name evidence="1" type="ORF">CKO43_22930</name>
</gene>
<accession>A0ABS1E1I9</accession>
<evidence type="ECO:0000313" key="1">
    <source>
        <dbReference type="EMBL" id="MBK1715608.1"/>
    </source>
</evidence>
<dbReference type="RefSeq" id="WP_200380121.1">
    <property type="nucleotide sequence ID" value="NZ_NRRU01000136.1"/>
</dbReference>
<name>A0ABS1E1I9_RUBGE</name>
<feature type="non-terminal residue" evidence="1">
    <location>
        <position position="240"/>
    </location>
</feature>
<comment type="caution">
    <text evidence="1">The sequence shown here is derived from an EMBL/GenBank/DDBJ whole genome shotgun (WGS) entry which is preliminary data.</text>
</comment>
<keyword evidence="2" id="KW-1185">Reference proteome</keyword>
<evidence type="ECO:0008006" key="3">
    <source>
        <dbReference type="Google" id="ProtNLM"/>
    </source>
</evidence>
<dbReference type="EMBL" id="NRRU01000136">
    <property type="protein sequence ID" value="MBK1715608.1"/>
    <property type="molecule type" value="Genomic_DNA"/>
</dbReference>
<reference evidence="1" key="1">
    <citation type="submission" date="2017-08" db="EMBL/GenBank/DDBJ databases">
        <authorList>
            <person name="Imhoff J.F."/>
            <person name="Rahn T."/>
            <person name="Kuenzel S."/>
            <person name="Neulinger S.C."/>
        </authorList>
    </citation>
    <scope>NUCLEOTIDE SEQUENCE</scope>
    <source>
        <strain evidence="1">IM 151</strain>
    </source>
</reference>
<dbReference type="Pfam" id="PF09582">
    <property type="entry name" value="AnfO_nitrog"/>
    <property type="match status" value="1"/>
</dbReference>
<proteinExistence type="predicted"/>
<evidence type="ECO:0000313" key="2">
    <source>
        <dbReference type="Proteomes" id="UP001041814"/>
    </source>
</evidence>
<sequence length="240" mass="26174">MKIVVHLDDAGVPASLYRAGTLCVYDDEGGAPWGWRAGASHRWDPGPAPTLQTLKAALAEAVAALGDGGGVLLSAEVRGLPYALLLEQHRWRVWMSEGPLEEQLEDVRRRETEAQAKKRYELVLLGEQPVPTPLQRAGGEPGHFWIDLRAALEHPSNPTSRHVLIPFLQAGRFVRLEVLCGHLPKWMAWEIERLDLAAESAPLDDAGDGLRVTIHSRQGPEGRRRPPGLAGNAAALALPC</sequence>
<dbReference type="Proteomes" id="UP001041814">
    <property type="component" value="Unassembled WGS sequence"/>
</dbReference>
<dbReference type="InterPro" id="IPR014287">
    <property type="entry name" value="Nase_Fe-Fe_AnfO"/>
</dbReference>